<dbReference type="EMBL" id="FTOJ01000002">
    <property type="protein sequence ID" value="SIS70824.1"/>
    <property type="molecule type" value="Genomic_DNA"/>
</dbReference>
<reference evidence="2" key="1">
    <citation type="submission" date="2017-01" db="EMBL/GenBank/DDBJ databases">
        <authorList>
            <person name="Varghese N."/>
            <person name="Submissions S."/>
        </authorList>
    </citation>
    <scope>NUCLEOTIDE SEQUENCE [LARGE SCALE GENOMIC DNA]</scope>
    <source>
        <strain evidence="2">DSM 21068</strain>
    </source>
</reference>
<dbReference type="Proteomes" id="UP000186246">
    <property type="component" value="Unassembled WGS sequence"/>
</dbReference>
<protein>
    <submittedName>
        <fullName evidence="1">Uncharacterized protein</fullName>
    </submittedName>
</protein>
<proteinExistence type="predicted"/>
<dbReference type="AlphaFoldDB" id="A0A1N7LAK7"/>
<name>A0A1N7LAK7_9FLAO</name>
<gene>
    <name evidence="1" type="ORF">SAMN05421796_102154</name>
</gene>
<evidence type="ECO:0000313" key="1">
    <source>
        <dbReference type="EMBL" id="SIS70824.1"/>
    </source>
</evidence>
<organism evidence="1 2">
    <name type="scientific">Chryseobacterium piscicola</name>
    <dbReference type="NCBI Taxonomy" id="551459"/>
    <lineage>
        <taxon>Bacteria</taxon>
        <taxon>Pseudomonadati</taxon>
        <taxon>Bacteroidota</taxon>
        <taxon>Flavobacteriia</taxon>
        <taxon>Flavobacteriales</taxon>
        <taxon>Weeksellaceae</taxon>
        <taxon>Chryseobacterium group</taxon>
        <taxon>Chryseobacterium</taxon>
    </lineage>
</organism>
<dbReference type="STRING" id="551459.SAMN05421796_102154"/>
<evidence type="ECO:0000313" key="2">
    <source>
        <dbReference type="Proteomes" id="UP000186246"/>
    </source>
</evidence>
<accession>A0A1N7LAK7</accession>
<sequence>MHFKDKLRKKLGKSCSNIISNKAYNAFIKTMQIGSILQNDALYGKRYRDDMTEVF</sequence>